<reference evidence="2" key="2">
    <citation type="submission" date="2015-01" db="EMBL/GenBank/DDBJ databases">
        <title>Evolutionary Origins and Diversification of the Mycorrhizal Mutualists.</title>
        <authorList>
            <consortium name="DOE Joint Genome Institute"/>
            <consortium name="Mycorrhizal Genomics Consortium"/>
            <person name="Kohler A."/>
            <person name="Kuo A."/>
            <person name="Nagy L.G."/>
            <person name="Floudas D."/>
            <person name="Copeland A."/>
            <person name="Barry K.W."/>
            <person name="Cichocki N."/>
            <person name="Veneault-Fourrey C."/>
            <person name="LaButti K."/>
            <person name="Lindquist E.A."/>
            <person name="Lipzen A."/>
            <person name="Lundell T."/>
            <person name="Morin E."/>
            <person name="Murat C."/>
            <person name="Riley R."/>
            <person name="Ohm R."/>
            <person name="Sun H."/>
            <person name="Tunlid A."/>
            <person name="Henrissat B."/>
            <person name="Grigoriev I.V."/>
            <person name="Hibbett D.S."/>
            <person name="Martin F."/>
        </authorList>
    </citation>
    <scope>NUCLEOTIDE SEQUENCE [LARGE SCALE GENOMIC DNA]</scope>
    <source>
        <strain evidence="2">Marx 270</strain>
    </source>
</reference>
<feature type="non-terminal residue" evidence="1">
    <location>
        <position position="1"/>
    </location>
</feature>
<accession>A0A0C3PN67</accession>
<dbReference type="InParanoid" id="A0A0C3PN67"/>
<organism evidence="1 2">
    <name type="scientific">Pisolithus tinctorius Marx 270</name>
    <dbReference type="NCBI Taxonomy" id="870435"/>
    <lineage>
        <taxon>Eukaryota</taxon>
        <taxon>Fungi</taxon>
        <taxon>Dikarya</taxon>
        <taxon>Basidiomycota</taxon>
        <taxon>Agaricomycotina</taxon>
        <taxon>Agaricomycetes</taxon>
        <taxon>Agaricomycetidae</taxon>
        <taxon>Boletales</taxon>
        <taxon>Sclerodermatineae</taxon>
        <taxon>Pisolithaceae</taxon>
        <taxon>Pisolithus</taxon>
    </lineage>
</organism>
<evidence type="ECO:0000313" key="2">
    <source>
        <dbReference type="Proteomes" id="UP000054217"/>
    </source>
</evidence>
<dbReference type="HOGENOM" id="CLU_193397_0_0_1"/>
<dbReference type="Gene3D" id="3.30.420.10">
    <property type="entry name" value="Ribonuclease H-like superfamily/Ribonuclease H"/>
    <property type="match status" value="1"/>
</dbReference>
<dbReference type="Proteomes" id="UP000054217">
    <property type="component" value="Unassembled WGS sequence"/>
</dbReference>
<keyword evidence="2" id="KW-1185">Reference proteome</keyword>
<dbReference type="SUPFAM" id="SSF53098">
    <property type="entry name" value="Ribonuclease H-like"/>
    <property type="match status" value="1"/>
</dbReference>
<dbReference type="InterPro" id="IPR036397">
    <property type="entry name" value="RNaseH_sf"/>
</dbReference>
<dbReference type="STRING" id="870435.A0A0C3PN67"/>
<gene>
    <name evidence="1" type="ORF">M404DRAFT_46355</name>
</gene>
<sequence>LSSGYHLQTNGESEHVNQEVKGYLHMYCAESLNSWASKLPIMSHTAKFAHNSCIHSVHKMTPSSLVMGYDPAPYP</sequence>
<dbReference type="InterPro" id="IPR012337">
    <property type="entry name" value="RNaseH-like_sf"/>
</dbReference>
<name>A0A0C3PN67_PISTI</name>
<proteinExistence type="predicted"/>
<dbReference type="EMBL" id="KN831952">
    <property type="protein sequence ID" value="KIO10271.1"/>
    <property type="molecule type" value="Genomic_DNA"/>
</dbReference>
<evidence type="ECO:0000313" key="1">
    <source>
        <dbReference type="EMBL" id="KIO10271.1"/>
    </source>
</evidence>
<feature type="non-terminal residue" evidence="1">
    <location>
        <position position="75"/>
    </location>
</feature>
<evidence type="ECO:0008006" key="3">
    <source>
        <dbReference type="Google" id="ProtNLM"/>
    </source>
</evidence>
<dbReference type="AlphaFoldDB" id="A0A0C3PN67"/>
<dbReference type="GO" id="GO:0003676">
    <property type="term" value="F:nucleic acid binding"/>
    <property type="evidence" value="ECO:0007669"/>
    <property type="project" value="InterPro"/>
</dbReference>
<reference evidence="1 2" key="1">
    <citation type="submission" date="2014-04" db="EMBL/GenBank/DDBJ databases">
        <authorList>
            <consortium name="DOE Joint Genome Institute"/>
            <person name="Kuo A."/>
            <person name="Kohler A."/>
            <person name="Costa M.D."/>
            <person name="Nagy L.G."/>
            <person name="Floudas D."/>
            <person name="Copeland A."/>
            <person name="Barry K.W."/>
            <person name="Cichocki N."/>
            <person name="Veneault-Fourrey C."/>
            <person name="LaButti K."/>
            <person name="Lindquist E.A."/>
            <person name="Lipzen A."/>
            <person name="Lundell T."/>
            <person name="Morin E."/>
            <person name="Murat C."/>
            <person name="Sun H."/>
            <person name="Tunlid A."/>
            <person name="Henrissat B."/>
            <person name="Grigoriev I.V."/>
            <person name="Hibbett D.S."/>
            <person name="Martin F."/>
            <person name="Nordberg H.P."/>
            <person name="Cantor M.N."/>
            <person name="Hua S.X."/>
        </authorList>
    </citation>
    <scope>NUCLEOTIDE SEQUENCE [LARGE SCALE GENOMIC DNA]</scope>
    <source>
        <strain evidence="1 2">Marx 270</strain>
    </source>
</reference>
<dbReference type="OrthoDB" id="2273864at2759"/>
<protein>
    <recommendedName>
        <fullName evidence="3">Integrase catalytic domain-containing protein</fullName>
    </recommendedName>
</protein>